<evidence type="ECO:0000256" key="1">
    <source>
        <dbReference type="SAM" id="Phobius"/>
    </source>
</evidence>
<keyword evidence="1" id="KW-0812">Transmembrane</keyword>
<name>A0A1M6RSJ8_9BACT</name>
<keyword evidence="1" id="KW-0472">Membrane</keyword>
<dbReference type="Proteomes" id="UP000185812">
    <property type="component" value="Unassembled WGS sequence"/>
</dbReference>
<dbReference type="RefSeq" id="WP_072714800.1">
    <property type="nucleotide sequence ID" value="NZ_FRAU01000002.1"/>
</dbReference>
<accession>A0A1M6RSJ8</accession>
<dbReference type="STRING" id="633813.SAMN04488087_0944"/>
<keyword evidence="1" id="KW-1133">Transmembrane helix</keyword>
<sequence length="114" mass="12893">MATLDLRELYLSLVCLVTLILLIVGSVQSVRHGVELLLPDPPPILGPAPVASDTTHALPATRTPLLYEQAWQQTEQLRMRRRALRGLLINLVLVLLAGLIYRTHWRRLQATRRT</sequence>
<protein>
    <submittedName>
        <fullName evidence="2">Uncharacterized protein</fullName>
    </submittedName>
</protein>
<dbReference type="EMBL" id="FRAU01000002">
    <property type="protein sequence ID" value="SHK35247.1"/>
    <property type="molecule type" value="Genomic_DNA"/>
</dbReference>
<organism evidence="2 3">
    <name type="scientific">Rhodothermus profundi</name>
    <dbReference type="NCBI Taxonomy" id="633813"/>
    <lineage>
        <taxon>Bacteria</taxon>
        <taxon>Pseudomonadati</taxon>
        <taxon>Rhodothermota</taxon>
        <taxon>Rhodothermia</taxon>
        <taxon>Rhodothermales</taxon>
        <taxon>Rhodothermaceae</taxon>
        <taxon>Rhodothermus</taxon>
    </lineage>
</organism>
<proteinExistence type="predicted"/>
<keyword evidence="3" id="KW-1185">Reference proteome</keyword>
<gene>
    <name evidence="2" type="ORF">SAMN04488087_0944</name>
</gene>
<reference evidence="3" key="1">
    <citation type="submission" date="2016-11" db="EMBL/GenBank/DDBJ databases">
        <authorList>
            <person name="Varghese N."/>
            <person name="Submissions S."/>
        </authorList>
    </citation>
    <scope>NUCLEOTIDE SEQUENCE [LARGE SCALE GENOMIC DNA]</scope>
    <source>
        <strain evidence="3">DSM 22212</strain>
    </source>
</reference>
<evidence type="ECO:0000313" key="2">
    <source>
        <dbReference type="EMBL" id="SHK35247.1"/>
    </source>
</evidence>
<dbReference type="AlphaFoldDB" id="A0A1M6RSJ8"/>
<evidence type="ECO:0000313" key="3">
    <source>
        <dbReference type="Proteomes" id="UP000185812"/>
    </source>
</evidence>
<feature type="transmembrane region" description="Helical" evidence="1">
    <location>
        <begin position="83"/>
        <end position="103"/>
    </location>
</feature>